<dbReference type="Proteomes" id="UP000746595">
    <property type="component" value="Unassembled WGS sequence"/>
</dbReference>
<gene>
    <name evidence="2" type="ORF">HED64_03910</name>
</gene>
<name>A0ABX1G0U3_9MICC</name>
<feature type="chain" id="PRO_5045185424" evidence="1">
    <location>
        <begin position="30"/>
        <end position="141"/>
    </location>
</feature>
<evidence type="ECO:0000313" key="2">
    <source>
        <dbReference type="EMBL" id="NKG19857.1"/>
    </source>
</evidence>
<organism evidence="2 3">
    <name type="scientific">Paeniglutamicibacter terrestris</name>
    <dbReference type="NCBI Taxonomy" id="2723403"/>
    <lineage>
        <taxon>Bacteria</taxon>
        <taxon>Bacillati</taxon>
        <taxon>Actinomycetota</taxon>
        <taxon>Actinomycetes</taxon>
        <taxon>Micrococcales</taxon>
        <taxon>Micrococcaceae</taxon>
        <taxon>Paeniglutamicibacter</taxon>
    </lineage>
</organism>
<keyword evidence="1" id="KW-0732">Signal</keyword>
<protein>
    <submittedName>
        <fullName evidence="2">Uncharacterized protein</fullName>
    </submittedName>
</protein>
<dbReference type="RefSeq" id="WP_168150754.1">
    <property type="nucleotide sequence ID" value="NZ_JAAWVT010000001.1"/>
</dbReference>
<proteinExistence type="predicted"/>
<dbReference type="EMBL" id="JAAWVT010000001">
    <property type="protein sequence ID" value="NKG19857.1"/>
    <property type="molecule type" value="Genomic_DNA"/>
</dbReference>
<keyword evidence="3" id="KW-1185">Reference proteome</keyword>
<comment type="caution">
    <text evidence="2">The sequence shown here is derived from an EMBL/GenBank/DDBJ whole genome shotgun (WGS) entry which is preliminary data.</text>
</comment>
<accession>A0ABX1G0U3</accession>
<evidence type="ECO:0000313" key="3">
    <source>
        <dbReference type="Proteomes" id="UP000746595"/>
    </source>
</evidence>
<evidence type="ECO:0000256" key="1">
    <source>
        <dbReference type="SAM" id="SignalP"/>
    </source>
</evidence>
<feature type="signal peptide" evidence="1">
    <location>
        <begin position="1"/>
        <end position="29"/>
    </location>
</feature>
<sequence length="141" mass="15273">MLGKKIRTGALVAILAGGASIAAASPAMAEGDWQSKITNALTGFKSRSWQDSHTDKAATRTVLTTCTETWSTPKPVGSVTLNLFNEKGLFPDQNMGAKTSNCGTFNWGEMQRSDRYYFTLSKVANHDSGVKLTAKSVKQYF</sequence>
<reference evidence="2 3" key="1">
    <citation type="submission" date="2020-04" db="EMBL/GenBank/DDBJ databases">
        <title>Paeniglutamicibacter sp. ANT13_2, a novel actinomycete isolated from sediment in Antarctica.</title>
        <authorList>
            <person name="Sakdapetsiri C."/>
            <person name="Pinyakong O."/>
        </authorList>
    </citation>
    <scope>NUCLEOTIDE SEQUENCE [LARGE SCALE GENOMIC DNA]</scope>
    <source>
        <strain evidence="2 3">ANT13_2</strain>
    </source>
</reference>